<keyword evidence="3" id="KW-1185">Reference proteome</keyword>
<name>A0AAV4J719_9GAST</name>
<dbReference type="EMBL" id="BMAT01003000">
    <property type="protein sequence ID" value="GFS18587.1"/>
    <property type="molecule type" value="Genomic_DNA"/>
</dbReference>
<protein>
    <submittedName>
        <fullName evidence="2">Uncharacterized protein</fullName>
    </submittedName>
</protein>
<dbReference type="Proteomes" id="UP000762676">
    <property type="component" value="Unassembled WGS sequence"/>
</dbReference>
<feature type="region of interest" description="Disordered" evidence="1">
    <location>
        <begin position="96"/>
        <end position="119"/>
    </location>
</feature>
<evidence type="ECO:0000256" key="1">
    <source>
        <dbReference type="SAM" id="MobiDB-lite"/>
    </source>
</evidence>
<gene>
    <name evidence="2" type="ORF">ElyMa_001526200</name>
</gene>
<proteinExistence type="predicted"/>
<organism evidence="2 3">
    <name type="scientific">Elysia marginata</name>
    <dbReference type="NCBI Taxonomy" id="1093978"/>
    <lineage>
        <taxon>Eukaryota</taxon>
        <taxon>Metazoa</taxon>
        <taxon>Spiralia</taxon>
        <taxon>Lophotrochozoa</taxon>
        <taxon>Mollusca</taxon>
        <taxon>Gastropoda</taxon>
        <taxon>Heterobranchia</taxon>
        <taxon>Euthyneura</taxon>
        <taxon>Panpulmonata</taxon>
        <taxon>Sacoglossa</taxon>
        <taxon>Placobranchoidea</taxon>
        <taxon>Plakobranchidae</taxon>
        <taxon>Elysia</taxon>
    </lineage>
</organism>
<feature type="compositionally biased region" description="Basic and acidic residues" evidence="1">
    <location>
        <begin position="46"/>
        <end position="56"/>
    </location>
</feature>
<reference evidence="2 3" key="1">
    <citation type="journal article" date="2021" name="Elife">
        <title>Chloroplast acquisition without the gene transfer in kleptoplastic sea slugs, Plakobranchus ocellatus.</title>
        <authorList>
            <person name="Maeda T."/>
            <person name="Takahashi S."/>
            <person name="Yoshida T."/>
            <person name="Shimamura S."/>
            <person name="Takaki Y."/>
            <person name="Nagai Y."/>
            <person name="Toyoda A."/>
            <person name="Suzuki Y."/>
            <person name="Arimoto A."/>
            <person name="Ishii H."/>
            <person name="Satoh N."/>
            <person name="Nishiyama T."/>
            <person name="Hasebe M."/>
            <person name="Maruyama T."/>
            <person name="Minagawa J."/>
            <person name="Obokata J."/>
            <person name="Shigenobu S."/>
        </authorList>
    </citation>
    <scope>NUCLEOTIDE SEQUENCE [LARGE SCALE GENOMIC DNA]</scope>
</reference>
<accession>A0AAV4J719</accession>
<dbReference type="AlphaFoldDB" id="A0AAV4J719"/>
<evidence type="ECO:0000313" key="3">
    <source>
        <dbReference type="Proteomes" id="UP000762676"/>
    </source>
</evidence>
<evidence type="ECO:0000313" key="2">
    <source>
        <dbReference type="EMBL" id="GFS18587.1"/>
    </source>
</evidence>
<comment type="caution">
    <text evidence="2">The sequence shown here is derived from an EMBL/GenBank/DDBJ whole genome shotgun (WGS) entry which is preliminary data.</text>
</comment>
<feature type="region of interest" description="Disordered" evidence="1">
    <location>
        <begin position="46"/>
        <end position="84"/>
    </location>
</feature>
<sequence>MFHYHFPHLYHHLHFSSSSSSSSLVIININNDIIIVINILYHRWPSGKDTRSEIGRISRTKPPPGLEPPEEPLDPPNSMLSSGLPLKLRRGLPLELDPSSRELSSDPKPNASDKPASFF</sequence>